<protein>
    <submittedName>
        <fullName evidence="1">Uncharacterized protein</fullName>
    </submittedName>
</protein>
<gene>
    <name evidence="1" type="ORF">Ocin01_16901</name>
</gene>
<sequence>MCQRVVTLLFLTLALLFVLRRVPLFYGFHSI</sequence>
<organism evidence="1 2">
    <name type="scientific">Orchesella cincta</name>
    <name type="common">Springtail</name>
    <name type="synonym">Podura cincta</name>
    <dbReference type="NCBI Taxonomy" id="48709"/>
    <lineage>
        <taxon>Eukaryota</taxon>
        <taxon>Metazoa</taxon>
        <taxon>Ecdysozoa</taxon>
        <taxon>Arthropoda</taxon>
        <taxon>Hexapoda</taxon>
        <taxon>Collembola</taxon>
        <taxon>Entomobryomorpha</taxon>
        <taxon>Entomobryoidea</taxon>
        <taxon>Orchesellidae</taxon>
        <taxon>Orchesellinae</taxon>
        <taxon>Orchesella</taxon>
    </lineage>
</organism>
<evidence type="ECO:0000313" key="2">
    <source>
        <dbReference type="Proteomes" id="UP000094527"/>
    </source>
</evidence>
<proteinExistence type="predicted"/>
<reference evidence="1 2" key="1">
    <citation type="journal article" date="2016" name="Genome Biol. Evol.">
        <title>Gene Family Evolution Reflects Adaptation to Soil Environmental Stressors in the Genome of the Collembolan Orchesella cincta.</title>
        <authorList>
            <person name="Faddeeva-Vakhrusheva A."/>
            <person name="Derks M.F."/>
            <person name="Anvar S.Y."/>
            <person name="Agamennone V."/>
            <person name="Suring W."/>
            <person name="Smit S."/>
            <person name="van Straalen N.M."/>
            <person name="Roelofs D."/>
        </authorList>
    </citation>
    <scope>NUCLEOTIDE SEQUENCE [LARGE SCALE GENOMIC DNA]</scope>
    <source>
        <tissue evidence="1">Mixed pool</tissue>
    </source>
</reference>
<dbReference type="Proteomes" id="UP000094527">
    <property type="component" value="Unassembled WGS sequence"/>
</dbReference>
<dbReference type="EMBL" id="LJIJ01002375">
    <property type="protein sequence ID" value="ODM89781.1"/>
    <property type="molecule type" value="Genomic_DNA"/>
</dbReference>
<accession>A0A1D2MA14</accession>
<dbReference type="AlphaFoldDB" id="A0A1D2MA14"/>
<keyword evidence="2" id="KW-1185">Reference proteome</keyword>
<name>A0A1D2MA14_ORCCI</name>
<evidence type="ECO:0000313" key="1">
    <source>
        <dbReference type="EMBL" id="ODM89781.1"/>
    </source>
</evidence>
<comment type="caution">
    <text evidence="1">The sequence shown here is derived from an EMBL/GenBank/DDBJ whole genome shotgun (WGS) entry which is preliminary data.</text>
</comment>